<evidence type="ECO:0000256" key="1">
    <source>
        <dbReference type="ARBA" id="ARBA00023015"/>
    </source>
</evidence>
<sequence length="216" mass="23053">MEIADEAVRLFVVQGVAATTAEDIASAAGVSTRTLWRYFRSKEECVRPLLAAGIEMATERLRAYWRGDGSFAHAISGFDDPGTVAAQPIEALRDLVRLSRDEPGLRAVWLEAHFDAEEVFAGVIAEGTGRSARDLAVRVEAGMLNAALRVAVEDWAVQPVEPEGPSLGEALAAALLLVARLFETGAADASGATRLLRLSVIGPAARDDPSDRRVTD</sequence>
<keyword evidence="7" id="KW-1185">Reference proteome</keyword>
<dbReference type="PRINTS" id="PR00455">
    <property type="entry name" value="HTHTETR"/>
</dbReference>
<dbReference type="PANTHER" id="PTHR30055">
    <property type="entry name" value="HTH-TYPE TRANSCRIPTIONAL REGULATOR RUTR"/>
    <property type="match status" value="1"/>
</dbReference>
<organism evidence="6 7">
    <name type="scientific">Streptomyces fuscichromogenes</name>
    <dbReference type="NCBI Taxonomy" id="1324013"/>
    <lineage>
        <taxon>Bacteria</taxon>
        <taxon>Bacillati</taxon>
        <taxon>Actinomycetota</taxon>
        <taxon>Actinomycetes</taxon>
        <taxon>Kitasatosporales</taxon>
        <taxon>Streptomycetaceae</taxon>
        <taxon>Streptomyces</taxon>
    </lineage>
</organism>
<proteinExistence type="predicted"/>
<evidence type="ECO:0000256" key="4">
    <source>
        <dbReference type="PROSITE-ProRule" id="PRU00335"/>
    </source>
</evidence>
<reference evidence="6" key="2">
    <citation type="submission" date="2020-09" db="EMBL/GenBank/DDBJ databases">
        <authorList>
            <person name="Sun Q."/>
            <person name="Zhou Y."/>
        </authorList>
    </citation>
    <scope>NUCLEOTIDE SEQUENCE</scope>
    <source>
        <strain evidence="6">CGMCC 4.7110</strain>
    </source>
</reference>
<gene>
    <name evidence="6" type="ORF">GCM10011578_018080</name>
</gene>
<keyword evidence="2 4" id="KW-0238">DNA-binding</keyword>
<dbReference type="Pfam" id="PF00440">
    <property type="entry name" value="TetR_N"/>
    <property type="match status" value="1"/>
</dbReference>
<dbReference type="Pfam" id="PF17754">
    <property type="entry name" value="TetR_C_14"/>
    <property type="match status" value="1"/>
</dbReference>
<comment type="caution">
    <text evidence="6">The sequence shown here is derived from an EMBL/GenBank/DDBJ whole genome shotgun (WGS) entry which is preliminary data.</text>
</comment>
<accession>A0A917X9L4</accession>
<dbReference type="InterPro" id="IPR009057">
    <property type="entry name" value="Homeodomain-like_sf"/>
</dbReference>
<reference evidence="6" key="1">
    <citation type="journal article" date="2014" name="Int. J. Syst. Evol. Microbiol.">
        <title>Complete genome sequence of Corynebacterium casei LMG S-19264T (=DSM 44701T), isolated from a smear-ripened cheese.</title>
        <authorList>
            <consortium name="US DOE Joint Genome Institute (JGI-PGF)"/>
            <person name="Walter F."/>
            <person name="Albersmeier A."/>
            <person name="Kalinowski J."/>
            <person name="Ruckert C."/>
        </authorList>
    </citation>
    <scope>NUCLEOTIDE SEQUENCE</scope>
    <source>
        <strain evidence="6">CGMCC 4.7110</strain>
    </source>
</reference>
<feature type="domain" description="HTH tetR-type" evidence="5">
    <location>
        <begin position="1"/>
        <end position="57"/>
    </location>
</feature>
<dbReference type="InterPro" id="IPR041347">
    <property type="entry name" value="MftR_C"/>
</dbReference>
<keyword evidence="1" id="KW-0805">Transcription regulation</keyword>
<dbReference type="Gene3D" id="1.10.357.10">
    <property type="entry name" value="Tetracycline Repressor, domain 2"/>
    <property type="match status" value="1"/>
</dbReference>
<dbReference type="AlphaFoldDB" id="A0A917X9L4"/>
<evidence type="ECO:0000256" key="3">
    <source>
        <dbReference type="ARBA" id="ARBA00023163"/>
    </source>
</evidence>
<dbReference type="InterPro" id="IPR050109">
    <property type="entry name" value="HTH-type_TetR-like_transc_reg"/>
</dbReference>
<feature type="DNA-binding region" description="H-T-H motif" evidence="4">
    <location>
        <begin position="20"/>
        <end position="39"/>
    </location>
</feature>
<evidence type="ECO:0000256" key="2">
    <source>
        <dbReference type="ARBA" id="ARBA00023125"/>
    </source>
</evidence>
<evidence type="ECO:0000313" key="7">
    <source>
        <dbReference type="Proteomes" id="UP000653411"/>
    </source>
</evidence>
<dbReference type="PROSITE" id="PS50977">
    <property type="entry name" value="HTH_TETR_2"/>
    <property type="match status" value="1"/>
</dbReference>
<evidence type="ECO:0000259" key="5">
    <source>
        <dbReference type="PROSITE" id="PS50977"/>
    </source>
</evidence>
<name>A0A917X9L4_9ACTN</name>
<evidence type="ECO:0000313" key="6">
    <source>
        <dbReference type="EMBL" id="GGM97630.1"/>
    </source>
</evidence>
<dbReference type="PANTHER" id="PTHR30055:SF234">
    <property type="entry name" value="HTH-TYPE TRANSCRIPTIONAL REGULATOR BETI"/>
    <property type="match status" value="1"/>
</dbReference>
<dbReference type="Proteomes" id="UP000653411">
    <property type="component" value="Unassembled WGS sequence"/>
</dbReference>
<protein>
    <recommendedName>
        <fullName evidence="5">HTH tetR-type domain-containing protein</fullName>
    </recommendedName>
</protein>
<dbReference type="SUPFAM" id="SSF46689">
    <property type="entry name" value="Homeodomain-like"/>
    <property type="match status" value="1"/>
</dbReference>
<keyword evidence="3" id="KW-0804">Transcription</keyword>
<dbReference type="EMBL" id="BMML01000003">
    <property type="protein sequence ID" value="GGM97630.1"/>
    <property type="molecule type" value="Genomic_DNA"/>
</dbReference>
<dbReference type="InterPro" id="IPR001647">
    <property type="entry name" value="HTH_TetR"/>
</dbReference>
<dbReference type="GO" id="GO:0000976">
    <property type="term" value="F:transcription cis-regulatory region binding"/>
    <property type="evidence" value="ECO:0007669"/>
    <property type="project" value="TreeGrafter"/>
</dbReference>
<dbReference type="GO" id="GO:0003700">
    <property type="term" value="F:DNA-binding transcription factor activity"/>
    <property type="evidence" value="ECO:0007669"/>
    <property type="project" value="TreeGrafter"/>
</dbReference>